<dbReference type="RefSeq" id="WP_350939018.1">
    <property type="nucleotide sequence ID" value="NZ_JAYWLC010000024.1"/>
</dbReference>
<proteinExistence type="predicted"/>
<evidence type="ECO:0000259" key="3">
    <source>
        <dbReference type="Pfam" id="PF02826"/>
    </source>
</evidence>
<dbReference type="PANTHER" id="PTHR43333">
    <property type="entry name" value="2-HACID_DH_C DOMAIN-CONTAINING PROTEIN"/>
    <property type="match status" value="1"/>
</dbReference>
<keyword evidence="5" id="KW-1185">Reference proteome</keyword>
<dbReference type="Proteomes" id="UP001438953">
    <property type="component" value="Unassembled WGS sequence"/>
</dbReference>
<keyword evidence="2" id="KW-0520">NAD</keyword>
<evidence type="ECO:0000313" key="5">
    <source>
        <dbReference type="Proteomes" id="UP001438953"/>
    </source>
</evidence>
<keyword evidence="1" id="KW-0560">Oxidoreductase</keyword>
<reference evidence="4 5" key="1">
    <citation type="submission" date="2024-06" db="EMBL/GenBank/DDBJ databases">
        <title>Thioclava kandeliae sp. nov. from a rhizosphere soil sample of Kandelia candel in a mangrove.</title>
        <authorList>
            <person name="Mu T."/>
        </authorList>
    </citation>
    <scope>NUCLEOTIDE SEQUENCE [LARGE SCALE GENOMIC DNA]</scope>
    <source>
        <strain evidence="4 5">CPCC 100088</strain>
    </source>
</reference>
<dbReference type="PANTHER" id="PTHR43333:SF1">
    <property type="entry name" value="D-ISOMER SPECIFIC 2-HYDROXYACID DEHYDROGENASE NAD-BINDING DOMAIN-CONTAINING PROTEIN"/>
    <property type="match status" value="1"/>
</dbReference>
<organism evidence="4 5">
    <name type="scientific">Thioclava kandeliae</name>
    <dbReference type="NCBI Taxonomy" id="3070818"/>
    <lineage>
        <taxon>Bacteria</taxon>
        <taxon>Pseudomonadati</taxon>
        <taxon>Pseudomonadota</taxon>
        <taxon>Alphaproteobacteria</taxon>
        <taxon>Rhodobacterales</taxon>
        <taxon>Paracoccaceae</taxon>
        <taxon>Thioclava</taxon>
    </lineage>
</organism>
<comment type="caution">
    <text evidence="4">The sequence shown here is derived from an EMBL/GenBank/DDBJ whole genome shotgun (WGS) entry which is preliminary data.</text>
</comment>
<evidence type="ECO:0000256" key="1">
    <source>
        <dbReference type="ARBA" id="ARBA00023002"/>
    </source>
</evidence>
<dbReference type="Pfam" id="PF02826">
    <property type="entry name" value="2-Hacid_dh_C"/>
    <property type="match status" value="1"/>
</dbReference>
<protein>
    <submittedName>
        <fullName evidence="4">Glyoxylate/hydroxypyruvate reductase A</fullName>
    </submittedName>
</protein>
<accession>A0ABV1SM91</accession>
<dbReference type="CDD" id="cd12164">
    <property type="entry name" value="GDH_like_2"/>
    <property type="match status" value="1"/>
</dbReference>
<evidence type="ECO:0000313" key="4">
    <source>
        <dbReference type="EMBL" id="MER5173671.1"/>
    </source>
</evidence>
<feature type="domain" description="D-isomer specific 2-hydroxyacid dehydrogenase NAD-binding" evidence="3">
    <location>
        <begin position="100"/>
        <end position="271"/>
    </location>
</feature>
<dbReference type="Gene3D" id="3.40.50.720">
    <property type="entry name" value="NAD(P)-binding Rossmann-like Domain"/>
    <property type="match status" value="2"/>
</dbReference>
<sequence>MIFLNAAAGEDRHAALVEAIGRALPDVPVVRPDNGMDPARITEIFTWLPMPDWQVYPNLRTVYSVSAGIDQFADLPAHVRLVRMVDPNNARRVCEFVQAACLACLRNLPKYAARQVTRDWVPATAPFMSDTTVGILGLGEIGAMTAGRLAAMGFCVEGWSRTPRQIDGVVCHSGADGLDALLAQADILVCLLPLTPSITGILDAGLFARMKQGSSLVQVGRGAHCVLPDLRAALKNGQLSQAMLDVFETEPLPAEHPGWDLPNCLVTPHIAGRIEPASAVANIVTNLCRDRAGEPLLWQVDREKGY</sequence>
<dbReference type="EMBL" id="JAYWLC010000024">
    <property type="protein sequence ID" value="MER5173671.1"/>
    <property type="molecule type" value="Genomic_DNA"/>
</dbReference>
<evidence type="ECO:0000256" key="2">
    <source>
        <dbReference type="ARBA" id="ARBA00023027"/>
    </source>
</evidence>
<name>A0ABV1SM91_9RHOB</name>
<dbReference type="InterPro" id="IPR036291">
    <property type="entry name" value="NAD(P)-bd_dom_sf"/>
</dbReference>
<gene>
    <name evidence="4" type="ORF">VSX56_18050</name>
</gene>
<dbReference type="InterPro" id="IPR006140">
    <property type="entry name" value="D-isomer_DH_NAD-bd"/>
</dbReference>
<dbReference type="SUPFAM" id="SSF51735">
    <property type="entry name" value="NAD(P)-binding Rossmann-fold domains"/>
    <property type="match status" value="1"/>
</dbReference>